<evidence type="ECO:0000256" key="2">
    <source>
        <dbReference type="ARBA" id="ARBA00022670"/>
    </source>
</evidence>
<dbReference type="SUPFAM" id="SSF53163">
    <property type="entry name" value="HybD-like"/>
    <property type="match status" value="1"/>
</dbReference>
<keyword evidence="3" id="KW-0064">Aspartyl protease</keyword>
<dbReference type="GO" id="GO:0016485">
    <property type="term" value="P:protein processing"/>
    <property type="evidence" value="ECO:0007669"/>
    <property type="project" value="TreeGrafter"/>
</dbReference>
<accession>A0A853IAT3</accession>
<dbReference type="PRINTS" id="PR00446">
    <property type="entry name" value="HYDRGNUPTAKE"/>
</dbReference>
<keyword evidence="6" id="KW-1185">Reference proteome</keyword>
<dbReference type="Gene3D" id="3.40.50.1450">
    <property type="entry name" value="HybD-like"/>
    <property type="match status" value="1"/>
</dbReference>
<dbReference type="InterPro" id="IPR023430">
    <property type="entry name" value="Pept_HybD-like_dom_sf"/>
</dbReference>
<evidence type="ECO:0000256" key="3">
    <source>
        <dbReference type="ARBA" id="ARBA00022750"/>
    </source>
</evidence>
<evidence type="ECO:0000256" key="1">
    <source>
        <dbReference type="ARBA" id="ARBA00006814"/>
    </source>
</evidence>
<dbReference type="PANTHER" id="PTHR30302:SF1">
    <property type="entry name" value="HYDROGENASE 2 MATURATION PROTEASE"/>
    <property type="match status" value="1"/>
</dbReference>
<sequence length="162" mass="17628">MINIRIIGAGNPLHGDDAIGYHAVTLLKQFRWPDSVELVDGNTGGLTLIPQFRHCKKVILIDCFNSPSQVGQVTYFSSVELKADQGADFLQAAQSIEHGGGIKELLSLVPLLIYPLPVIDIVAIGGANFTPFSGKLNEQVEQTLSDVCHRLHQKIIKELSQG</sequence>
<proteinExistence type="inferred from homology"/>
<evidence type="ECO:0000313" key="6">
    <source>
        <dbReference type="Proteomes" id="UP000569732"/>
    </source>
</evidence>
<gene>
    <name evidence="5" type="ORF">H0A36_13095</name>
</gene>
<dbReference type="EMBL" id="JACCKB010000019">
    <property type="protein sequence ID" value="NYZ66951.1"/>
    <property type="molecule type" value="Genomic_DNA"/>
</dbReference>
<dbReference type="PANTHER" id="PTHR30302">
    <property type="entry name" value="HYDROGENASE 1 MATURATION PROTEASE"/>
    <property type="match status" value="1"/>
</dbReference>
<evidence type="ECO:0000256" key="4">
    <source>
        <dbReference type="ARBA" id="ARBA00022801"/>
    </source>
</evidence>
<keyword evidence="4" id="KW-0378">Hydrolase</keyword>
<reference evidence="5 6" key="1">
    <citation type="submission" date="2020-07" db="EMBL/GenBank/DDBJ databases">
        <title>Endozoicomonas sp. nov., isolated from sediment.</title>
        <authorList>
            <person name="Gu T."/>
        </authorList>
    </citation>
    <scope>NUCLEOTIDE SEQUENCE [LARGE SCALE GENOMIC DNA]</scope>
    <source>
        <strain evidence="5 6">SM1973</strain>
    </source>
</reference>
<dbReference type="GO" id="GO:0004190">
    <property type="term" value="F:aspartic-type endopeptidase activity"/>
    <property type="evidence" value="ECO:0007669"/>
    <property type="project" value="UniProtKB-KW"/>
</dbReference>
<dbReference type="NCBIfam" id="TIGR00072">
    <property type="entry name" value="hydrog_prot"/>
    <property type="match status" value="1"/>
</dbReference>
<name>A0A853IAT3_9GAMM</name>
<dbReference type="Pfam" id="PF01750">
    <property type="entry name" value="HycI"/>
    <property type="match status" value="1"/>
</dbReference>
<comment type="similarity">
    <text evidence="1">Belongs to the peptidase A31 family.</text>
</comment>
<protein>
    <submittedName>
        <fullName evidence="5">Hydrogenase maturation protease</fullName>
    </submittedName>
</protein>
<dbReference type="GO" id="GO:0008047">
    <property type="term" value="F:enzyme activator activity"/>
    <property type="evidence" value="ECO:0007669"/>
    <property type="project" value="InterPro"/>
</dbReference>
<comment type="caution">
    <text evidence="5">The sequence shown here is derived from an EMBL/GenBank/DDBJ whole genome shotgun (WGS) entry which is preliminary data.</text>
</comment>
<organism evidence="5 6">
    <name type="scientific">Spartinivicinus marinus</name>
    <dbReference type="NCBI Taxonomy" id="2994442"/>
    <lineage>
        <taxon>Bacteria</taxon>
        <taxon>Pseudomonadati</taxon>
        <taxon>Pseudomonadota</taxon>
        <taxon>Gammaproteobacteria</taxon>
        <taxon>Oceanospirillales</taxon>
        <taxon>Zooshikellaceae</taxon>
        <taxon>Spartinivicinus</taxon>
    </lineage>
</organism>
<dbReference type="CDD" id="cd00518">
    <property type="entry name" value="H2MP"/>
    <property type="match status" value="1"/>
</dbReference>
<dbReference type="InterPro" id="IPR000671">
    <property type="entry name" value="Peptidase_A31"/>
</dbReference>
<keyword evidence="2 5" id="KW-0645">Protease</keyword>
<evidence type="ECO:0000313" key="5">
    <source>
        <dbReference type="EMBL" id="NYZ66951.1"/>
    </source>
</evidence>
<dbReference type="RefSeq" id="WP_180568974.1">
    <property type="nucleotide sequence ID" value="NZ_JACCKB010000019.1"/>
</dbReference>
<dbReference type="Proteomes" id="UP000569732">
    <property type="component" value="Unassembled WGS sequence"/>
</dbReference>
<dbReference type="AlphaFoldDB" id="A0A853IAT3"/>